<reference evidence="1" key="1">
    <citation type="submission" date="2023-03" db="UniProtKB">
        <authorList>
            <consortium name="EnsemblPlants"/>
        </authorList>
    </citation>
    <scope>IDENTIFICATION</scope>
</reference>
<dbReference type="AlphaFoldDB" id="A0A9I9ELE5"/>
<dbReference type="Gramene" id="MELO3C035018.2.1">
    <property type="protein sequence ID" value="MELO3C035018.2.1"/>
    <property type="gene ID" value="MELO3C035018.2"/>
</dbReference>
<accession>A0A9I9ELE5</accession>
<evidence type="ECO:0000313" key="1">
    <source>
        <dbReference type="EnsemblPlants" id="MELO3C035018.2.1"/>
    </source>
</evidence>
<proteinExistence type="predicted"/>
<organism evidence="1">
    <name type="scientific">Cucumis melo</name>
    <name type="common">Muskmelon</name>
    <dbReference type="NCBI Taxonomy" id="3656"/>
    <lineage>
        <taxon>Eukaryota</taxon>
        <taxon>Viridiplantae</taxon>
        <taxon>Streptophyta</taxon>
        <taxon>Embryophyta</taxon>
        <taxon>Tracheophyta</taxon>
        <taxon>Spermatophyta</taxon>
        <taxon>Magnoliopsida</taxon>
        <taxon>eudicotyledons</taxon>
        <taxon>Gunneridae</taxon>
        <taxon>Pentapetalae</taxon>
        <taxon>rosids</taxon>
        <taxon>fabids</taxon>
        <taxon>Cucurbitales</taxon>
        <taxon>Cucurbitaceae</taxon>
        <taxon>Benincaseae</taxon>
        <taxon>Cucumis</taxon>
    </lineage>
</organism>
<name>A0A9I9ELE5_CUCME</name>
<dbReference type="EnsemblPlants" id="MELO3C035018.2.1">
    <property type="protein sequence ID" value="MELO3C035018.2.1"/>
    <property type="gene ID" value="MELO3C035018.2"/>
</dbReference>
<sequence>MKDKKVWIWILRPFRDHFPIEIGNRRENLRTLNLDRSSMELGKICRSDFGQVKATKTPKRTSLYLRCLELIATLRGRLSCAQRSCDKEIVVSTPDRSLPTLLEVKENDVGWLHAAVLELLRRDFRMGYDMKKVFNGAQELECAQEPLSGEKTFVQRSKYEHSYEYWKYLDVQHCLDMMHIEKNCPRQLDSVGCGYYVQK</sequence>
<protein>
    <submittedName>
        <fullName evidence="1">Uncharacterized protein</fullName>
    </submittedName>
</protein>